<dbReference type="Proteomes" id="UP001060215">
    <property type="component" value="Chromosome 3"/>
</dbReference>
<gene>
    <name evidence="1" type="ORF">LOK49_LG02G00781</name>
</gene>
<evidence type="ECO:0000313" key="1">
    <source>
        <dbReference type="EMBL" id="KAI8028034.1"/>
    </source>
</evidence>
<name>A0ACC0IQ96_9ERIC</name>
<protein>
    <submittedName>
        <fullName evidence="1">Hydroquinone glucosyltransferase</fullName>
    </submittedName>
</protein>
<evidence type="ECO:0000313" key="2">
    <source>
        <dbReference type="Proteomes" id="UP001060215"/>
    </source>
</evidence>
<keyword evidence="2" id="KW-1185">Reference proteome</keyword>
<dbReference type="EMBL" id="CM045760">
    <property type="protein sequence ID" value="KAI8028034.1"/>
    <property type="molecule type" value="Genomic_DNA"/>
</dbReference>
<sequence>MHETQTNKTIQLVHSYHKIFYDLEEGALKALQNEGLGKPPVYPVGPLVQAGSSEGLERSECLQWLDGQPSESVVFVSFGSGGTLSQDQLNELALGLERSGQRFLWVVRSPNDKSANAAYFNAQSQNDPLSFLPKVMLTEGLKVSLRPKSDESGLVGREEIAEVLKSLMEGEDGKKVRQRMDGLKDAAAKVLSEDGSSAKSLSDLAFKWKNYKNI</sequence>
<reference evidence="1 2" key="1">
    <citation type="journal article" date="2022" name="Plant J.">
        <title>Chromosome-level genome of Camellia lanceoleosa provides a valuable resource for understanding genome evolution and self-incompatibility.</title>
        <authorList>
            <person name="Gong W."/>
            <person name="Xiao S."/>
            <person name="Wang L."/>
            <person name="Liao Z."/>
            <person name="Chang Y."/>
            <person name="Mo W."/>
            <person name="Hu G."/>
            <person name="Li W."/>
            <person name="Zhao G."/>
            <person name="Zhu H."/>
            <person name="Hu X."/>
            <person name="Ji K."/>
            <person name="Xiang X."/>
            <person name="Song Q."/>
            <person name="Yuan D."/>
            <person name="Jin S."/>
            <person name="Zhang L."/>
        </authorList>
    </citation>
    <scope>NUCLEOTIDE SEQUENCE [LARGE SCALE GENOMIC DNA]</scope>
    <source>
        <strain evidence="1">SQ_2022a</strain>
    </source>
</reference>
<proteinExistence type="predicted"/>
<accession>A0ACC0IQ96</accession>
<organism evidence="1 2">
    <name type="scientific">Camellia lanceoleosa</name>
    <dbReference type="NCBI Taxonomy" id="1840588"/>
    <lineage>
        <taxon>Eukaryota</taxon>
        <taxon>Viridiplantae</taxon>
        <taxon>Streptophyta</taxon>
        <taxon>Embryophyta</taxon>
        <taxon>Tracheophyta</taxon>
        <taxon>Spermatophyta</taxon>
        <taxon>Magnoliopsida</taxon>
        <taxon>eudicotyledons</taxon>
        <taxon>Gunneridae</taxon>
        <taxon>Pentapetalae</taxon>
        <taxon>asterids</taxon>
        <taxon>Ericales</taxon>
        <taxon>Theaceae</taxon>
        <taxon>Camellia</taxon>
    </lineage>
</organism>
<comment type="caution">
    <text evidence="1">The sequence shown here is derived from an EMBL/GenBank/DDBJ whole genome shotgun (WGS) entry which is preliminary data.</text>
</comment>